<gene>
    <name evidence="2" type="ORF">CRI94_06185</name>
</gene>
<evidence type="ECO:0000313" key="2">
    <source>
        <dbReference type="EMBL" id="PEN14607.1"/>
    </source>
</evidence>
<keyword evidence="3" id="KW-1185">Reference proteome</keyword>
<dbReference type="AlphaFoldDB" id="A0A2A8D1C0"/>
<evidence type="ECO:0000256" key="1">
    <source>
        <dbReference type="SAM" id="SignalP"/>
    </source>
</evidence>
<dbReference type="RefSeq" id="WP_098074780.1">
    <property type="nucleotide sequence ID" value="NZ_PDEQ01000002.1"/>
</dbReference>
<keyword evidence="1" id="KW-0732">Signal</keyword>
<organism evidence="2 3">
    <name type="scientific">Longibacter salinarum</name>
    <dbReference type="NCBI Taxonomy" id="1850348"/>
    <lineage>
        <taxon>Bacteria</taxon>
        <taxon>Pseudomonadati</taxon>
        <taxon>Rhodothermota</taxon>
        <taxon>Rhodothermia</taxon>
        <taxon>Rhodothermales</taxon>
        <taxon>Salisaetaceae</taxon>
        <taxon>Longibacter</taxon>
    </lineage>
</organism>
<name>A0A2A8D1C0_9BACT</name>
<proteinExistence type="predicted"/>
<protein>
    <recommendedName>
        <fullName evidence="4">Transporter</fullName>
    </recommendedName>
</protein>
<accession>A0A2A8D1C0</accession>
<comment type="caution">
    <text evidence="2">The sequence shown here is derived from an EMBL/GenBank/DDBJ whole genome shotgun (WGS) entry which is preliminary data.</text>
</comment>
<sequence>MNRWLQTLTATFLIVSLGYAGPANAQYEDVGSLDELSGALEVMAGQYADNYVQPVSDAFGAGMNSAMFRTADAGGGILPGVDVYVGVSVTGALMASSDRSFLPQNQTLTVDGRELRFDYSNGRVPTAFGETKTPSATVDITDVGTGQTTNVQLPPGIVNTPVAPLVIPQLGVGTAFGTDVMLRYLPRTRLKSYGTVGVFGLGVRHSISQYIPMSPVDIAVQGAYNSISLEDKNVEGDVLDASGYAFNLQVSKSLPVLPVTFYSGLQYETFDASYAYTFQPQNSNIDPVSFTLDQEASNKVRGVAGVTITLAVVRINADYSLSGNDVVTVGMGVQL</sequence>
<dbReference type="OrthoDB" id="9775382at2"/>
<evidence type="ECO:0000313" key="3">
    <source>
        <dbReference type="Proteomes" id="UP000220102"/>
    </source>
</evidence>
<dbReference type="Pfam" id="PF20230">
    <property type="entry name" value="DUF6588"/>
    <property type="match status" value="1"/>
</dbReference>
<feature type="chain" id="PRO_5013196493" description="Transporter" evidence="1">
    <location>
        <begin position="26"/>
        <end position="335"/>
    </location>
</feature>
<feature type="signal peptide" evidence="1">
    <location>
        <begin position="1"/>
        <end position="25"/>
    </location>
</feature>
<dbReference type="Proteomes" id="UP000220102">
    <property type="component" value="Unassembled WGS sequence"/>
</dbReference>
<reference evidence="2 3" key="1">
    <citation type="submission" date="2017-10" db="EMBL/GenBank/DDBJ databases">
        <title>Draft genome of Longibacter Salinarum.</title>
        <authorList>
            <person name="Goh K.M."/>
            <person name="Shamsir M.S."/>
            <person name="Lim S.W."/>
        </authorList>
    </citation>
    <scope>NUCLEOTIDE SEQUENCE [LARGE SCALE GENOMIC DNA]</scope>
    <source>
        <strain evidence="2 3">KCTC 52045</strain>
    </source>
</reference>
<dbReference type="InterPro" id="IPR046495">
    <property type="entry name" value="DUF6588"/>
</dbReference>
<dbReference type="EMBL" id="PDEQ01000002">
    <property type="protein sequence ID" value="PEN14607.1"/>
    <property type="molecule type" value="Genomic_DNA"/>
</dbReference>
<evidence type="ECO:0008006" key="4">
    <source>
        <dbReference type="Google" id="ProtNLM"/>
    </source>
</evidence>